<evidence type="ECO:0000259" key="1">
    <source>
        <dbReference type="PROSITE" id="PS51819"/>
    </source>
</evidence>
<accession>A0A2C9ZHY5</accession>
<keyword evidence="3" id="KW-1185">Reference proteome</keyword>
<proteinExistence type="predicted"/>
<dbReference type="InterPro" id="IPR037523">
    <property type="entry name" value="VOC_core"/>
</dbReference>
<dbReference type="RefSeq" id="WP_086537669.1">
    <property type="nucleotide sequence ID" value="NZ_JBLKRZ010000009.1"/>
</dbReference>
<dbReference type="InterPro" id="IPR029068">
    <property type="entry name" value="Glyas_Bleomycin-R_OHBP_Dase"/>
</dbReference>
<evidence type="ECO:0000313" key="3">
    <source>
        <dbReference type="Proteomes" id="UP000194632"/>
    </source>
</evidence>
<evidence type="ECO:0000313" key="2">
    <source>
        <dbReference type="EMBL" id="OUC75976.1"/>
    </source>
</evidence>
<dbReference type="Gene3D" id="3.10.180.10">
    <property type="entry name" value="2,3-Dihydroxybiphenyl 1,2-Dioxygenase, domain 1"/>
    <property type="match status" value="1"/>
</dbReference>
<dbReference type="STRING" id="417102.CA982_24130"/>
<feature type="domain" description="VOC" evidence="1">
    <location>
        <begin position="6"/>
        <end position="130"/>
    </location>
</feature>
<dbReference type="EMBL" id="NGFO01000044">
    <property type="protein sequence ID" value="OUC75976.1"/>
    <property type="molecule type" value="Genomic_DNA"/>
</dbReference>
<name>A0A2C9ZHY5_9ACTN</name>
<dbReference type="AlphaFoldDB" id="A0A2C9ZHY5"/>
<gene>
    <name evidence="2" type="ORF">CA982_24130</name>
</gene>
<dbReference type="CDD" id="cd06587">
    <property type="entry name" value="VOC"/>
    <property type="match status" value="1"/>
</dbReference>
<organism evidence="2 3">
    <name type="scientific">Gordonia lacunae</name>
    <dbReference type="NCBI Taxonomy" id="417102"/>
    <lineage>
        <taxon>Bacteria</taxon>
        <taxon>Bacillati</taxon>
        <taxon>Actinomycetota</taxon>
        <taxon>Actinomycetes</taxon>
        <taxon>Mycobacteriales</taxon>
        <taxon>Gordoniaceae</taxon>
        <taxon>Gordonia</taxon>
    </lineage>
</organism>
<dbReference type="OrthoDB" id="317332at2"/>
<dbReference type="InterPro" id="IPR004360">
    <property type="entry name" value="Glyas_Fos-R_dOase_dom"/>
</dbReference>
<dbReference type="PANTHER" id="PTHR21366">
    <property type="entry name" value="GLYOXALASE FAMILY PROTEIN"/>
    <property type="match status" value="1"/>
</dbReference>
<dbReference type="PROSITE" id="PS51819">
    <property type="entry name" value="VOC"/>
    <property type="match status" value="1"/>
</dbReference>
<dbReference type="SUPFAM" id="SSF54593">
    <property type="entry name" value="Glyoxalase/Bleomycin resistance protein/Dihydroxybiphenyl dioxygenase"/>
    <property type="match status" value="1"/>
</dbReference>
<dbReference type="Proteomes" id="UP000194632">
    <property type="component" value="Unassembled WGS sequence"/>
</dbReference>
<protein>
    <submittedName>
        <fullName evidence="2">Glyoxalase</fullName>
    </submittedName>
</protein>
<dbReference type="Pfam" id="PF00903">
    <property type="entry name" value="Glyoxalase"/>
    <property type="match status" value="1"/>
</dbReference>
<comment type="caution">
    <text evidence="2">The sequence shown here is derived from an EMBL/GenBank/DDBJ whole genome shotgun (WGS) entry which is preliminary data.</text>
</comment>
<reference evidence="2 3" key="1">
    <citation type="submission" date="2017-05" db="EMBL/GenBank/DDBJ databases">
        <title>Biotechnological potential of actinobacteria isolated from South African environments.</title>
        <authorList>
            <person name="Le Roes-Hill M."/>
            <person name="Prins A."/>
            <person name="Durrell K.A."/>
        </authorList>
    </citation>
    <scope>NUCLEOTIDE SEQUENCE [LARGE SCALE GENOMIC DNA]</scope>
    <source>
        <strain evidence="2">BS2</strain>
    </source>
</reference>
<sequence length="132" mass="14238">MATFPAIAHVAITVSNLEKSAAWYQSLFGSAPVLDEDEEGGTFHHTVFELAGGMLFGLHAHTGSSADGRFDERTVGLDHVGFACTQDELRTWQDRLDAAGIPHSGIRHAHYGSGLSFRDPDNIALEFFAPPA</sequence>
<dbReference type="InterPro" id="IPR050383">
    <property type="entry name" value="GlyoxalaseI/FosfomycinResist"/>
</dbReference>